<sequence>MSTSEVNVSQERDRVDQGIAPLHHPSFIPDPTVAVSNPPFWHNTILKQISLLTFVLSCLPDVEYFRRLLACNELPNLWKATTSVSFPYFYQFAGIRDNRTSNPYIDICKNLAYLEKLSLTFHTAGLTTFIWKEKERIALENQGLVEKSKVLRVMRASEVIAYYKLEDVFELKKLSVLELKLINSELVDHFVKVGSVLTPFKELEGYFKERFARQGQKVQVDIDLLPVPYTG</sequence>
<organism evidence="1 2">
    <name type="scientific">Paraconiothyrium brasiliense</name>
    <dbReference type="NCBI Taxonomy" id="300254"/>
    <lineage>
        <taxon>Eukaryota</taxon>
        <taxon>Fungi</taxon>
        <taxon>Dikarya</taxon>
        <taxon>Ascomycota</taxon>
        <taxon>Pezizomycotina</taxon>
        <taxon>Dothideomycetes</taxon>
        <taxon>Pleosporomycetidae</taxon>
        <taxon>Pleosporales</taxon>
        <taxon>Massarineae</taxon>
        <taxon>Didymosphaeriaceae</taxon>
        <taxon>Paraconiothyrium</taxon>
    </lineage>
</organism>
<protein>
    <submittedName>
        <fullName evidence="1">Uncharacterized protein</fullName>
    </submittedName>
</protein>
<reference evidence="1 2" key="1">
    <citation type="submission" date="2024-02" db="EMBL/GenBank/DDBJ databases">
        <title>De novo assembly and annotation of 12 fungi associated with fruit tree decline syndrome in Ontario, Canada.</title>
        <authorList>
            <person name="Sulman M."/>
            <person name="Ellouze W."/>
            <person name="Ilyukhin E."/>
        </authorList>
    </citation>
    <scope>NUCLEOTIDE SEQUENCE [LARGE SCALE GENOMIC DNA]</scope>
    <source>
        <strain evidence="1 2">M42-189</strain>
    </source>
</reference>
<comment type="caution">
    <text evidence="1">The sequence shown here is derived from an EMBL/GenBank/DDBJ whole genome shotgun (WGS) entry which is preliminary data.</text>
</comment>
<keyword evidence="2" id="KW-1185">Reference proteome</keyword>
<dbReference type="EMBL" id="JAKJXO020000014">
    <property type="protein sequence ID" value="KAL1596408.1"/>
    <property type="molecule type" value="Genomic_DNA"/>
</dbReference>
<dbReference type="Proteomes" id="UP001521785">
    <property type="component" value="Unassembled WGS sequence"/>
</dbReference>
<evidence type="ECO:0000313" key="1">
    <source>
        <dbReference type="EMBL" id="KAL1596408.1"/>
    </source>
</evidence>
<proteinExistence type="predicted"/>
<evidence type="ECO:0000313" key="2">
    <source>
        <dbReference type="Proteomes" id="UP001521785"/>
    </source>
</evidence>
<name>A0ABR3QW75_9PLEO</name>
<gene>
    <name evidence="1" type="ORF">SLS60_009054</name>
</gene>
<accession>A0ABR3QW75</accession>